<organism evidence="2 3">
    <name type="scientific">Cadophora malorum</name>
    <dbReference type="NCBI Taxonomy" id="108018"/>
    <lineage>
        <taxon>Eukaryota</taxon>
        <taxon>Fungi</taxon>
        <taxon>Dikarya</taxon>
        <taxon>Ascomycota</taxon>
        <taxon>Pezizomycotina</taxon>
        <taxon>Leotiomycetes</taxon>
        <taxon>Helotiales</taxon>
        <taxon>Ploettnerulaceae</taxon>
        <taxon>Cadophora</taxon>
    </lineage>
</organism>
<evidence type="ECO:0008006" key="4">
    <source>
        <dbReference type="Google" id="ProtNLM"/>
    </source>
</evidence>
<reference evidence="2" key="1">
    <citation type="submission" date="2021-02" db="EMBL/GenBank/DDBJ databases">
        <title>Genome sequence Cadophora malorum strain M34.</title>
        <authorList>
            <person name="Stefanovic E."/>
            <person name="Vu D."/>
            <person name="Scully C."/>
            <person name="Dijksterhuis J."/>
            <person name="Roader J."/>
            <person name="Houbraken J."/>
        </authorList>
    </citation>
    <scope>NUCLEOTIDE SEQUENCE</scope>
    <source>
        <strain evidence="2">M34</strain>
    </source>
</reference>
<comment type="caution">
    <text evidence="2">The sequence shown here is derived from an EMBL/GenBank/DDBJ whole genome shotgun (WGS) entry which is preliminary data.</text>
</comment>
<dbReference type="EMBL" id="JAFJYH010000028">
    <property type="protein sequence ID" value="KAG4423848.1"/>
    <property type="molecule type" value="Genomic_DNA"/>
</dbReference>
<protein>
    <recommendedName>
        <fullName evidence="4">F-box domain-containing protein</fullName>
    </recommendedName>
</protein>
<proteinExistence type="predicted"/>
<sequence>MSTPTMRVTRGRTGKLPTPATRKGFVSDFDEEEGSPPPSPSRKGFKKAEKAQEEVVEEKLVDVPEVKEFVPEKKPGPVFETFKTNKKLDDGLCVVRALGGGRYEIVNLKNVDQEQFSSEEMGFVINNNDSRREVLDVDEKEWEAAKFTLGQAVRSAKKSIFRIQKLPFELRLAIYRFAMVGSKPLHHFKGDTPNLALAPLMQVCKWMLAETRPVFYENNFHIRQCEKNLGEHLQILQPHVKEVTWNWDTYGRKDANAIKFFHTCPNLKTLNLRVDGFISNPRIYHRTQYSYQHLYSIKKFSRCRGFDAIVAMRGLKKVRIVDNGSEFTAEEIKAFEDFANPIMTAPKYIPPPKPVIDIKATKSKTKKSRNYRKSINWEDDSDYNG</sequence>
<dbReference type="AlphaFoldDB" id="A0A8H8BU92"/>
<dbReference type="OrthoDB" id="62952at2759"/>
<dbReference type="Proteomes" id="UP000664132">
    <property type="component" value="Unassembled WGS sequence"/>
</dbReference>
<name>A0A8H8BU92_9HELO</name>
<accession>A0A8H8BU92</accession>
<feature type="region of interest" description="Disordered" evidence="1">
    <location>
        <begin position="1"/>
        <end position="50"/>
    </location>
</feature>
<evidence type="ECO:0000313" key="2">
    <source>
        <dbReference type="EMBL" id="KAG4423848.1"/>
    </source>
</evidence>
<evidence type="ECO:0000256" key="1">
    <source>
        <dbReference type="SAM" id="MobiDB-lite"/>
    </source>
</evidence>
<gene>
    <name evidence="2" type="ORF">IFR04_002993</name>
</gene>
<keyword evidence="3" id="KW-1185">Reference proteome</keyword>
<evidence type="ECO:0000313" key="3">
    <source>
        <dbReference type="Proteomes" id="UP000664132"/>
    </source>
</evidence>